<dbReference type="Proteomes" id="UP001497522">
    <property type="component" value="Chromosome 16"/>
</dbReference>
<feature type="compositionally biased region" description="Basic and acidic residues" evidence="6">
    <location>
        <begin position="56"/>
        <end position="65"/>
    </location>
</feature>
<dbReference type="Pfam" id="PF00847">
    <property type="entry name" value="AP2"/>
    <property type="match status" value="1"/>
</dbReference>
<keyword evidence="2" id="KW-0805">Transcription regulation</keyword>
<dbReference type="SUPFAM" id="SSF54171">
    <property type="entry name" value="DNA-binding domain"/>
    <property type="match status" value="1"/>
</dbReference>
<evidence type="ECO:0000259" key="7">
    <source>
        <dbReference type="PROSITE" id="PS51032"/>
    </source>
</evidence>
<protein>
    <recommendedName>
        <fullName evidence="7">AP2/ERF domain-containing protein</fullName>
    </recommendedName>
</protein>
<keyword evidence="5" id="KW-0539">Nucleus</keyword>
<evidence type="ECO:0000256" key="3">
    <source>
        <dbReference type="ARBA" id="ARBA00023125"/>
    </source>
</evidence>
<dbReference type="SMART" id="SM00380">
    <property type="entry name" value="AP2"/>
    <property type="match status" value="1"/>
</dbReference>
<evidence type="ECO:0000256" key="4">
    <source>
        <dbReference type="ARBA" id="ARBA00023163"/>
    </source>
</evidence>
<evidence type="ECO:0000313" key="9">
    <source>
        <dbReference type="Proteomes" id="UP001497522"/>
    </source>
</evidence>
<dbReference type="PANTHER" id="PTHR31194:SF140">
    <property type="entry name" value="ETHYLENE-RESPONSIVE TRANSCRIPTION FACTOR CRF2"/>
    <property type="match status" value="1"/>
</dbReference>
<dbReference type="CDD" id="cd00018">
    <property type="entry name" value="AP2"/>
    <property type="match status" value="1"/>
</dbReference>
<keyword evidence="4" id="KW-0804">Transcription</keyword>
<dbReference type="InterPro" id="IPR050913">
    <property type="entry name" value="AP2/ERF_ERF"/>
</dbReference>
<dbReference type="InterPro" id="IPR036955">
    <property type="entry name" value="AP2/ERF_dom_sf"/>
</dbReference>
<evidence type="ECO:0000256" key="2">
    <source>
        <dbReference type="ARBA" id="ARBA00023015"/>
    </source>
</evidence>
<reference evidence="8" key="1">
    <citation type="submission" date="2024-03" db="EMBL/GenBank/DDBJ databases">
        <authorList>
            <consortium name="ELIXIR-Norway"/>
            <consortium name="Elixir Norway"/>
        </authorList>
    </citation>
    <scope>NUCLEOTIDE SEQUENCE</scope>
</reference>
<keyword evidence="9" id="KW-1185">Reference proteome</keyword>
<dbReference type="PROSITE" id="PS51032">
    <property type="entry name" value="AP2_ERF"/>
    <property type="match status" value="1"/>
</dbReference>
<keyword evidence="3" id="KW-0238">DNA-binding</keyword>
<accession>A0ABP1ATW7</accession>
<dbReference type="InterPro" id="IPR016177">
    <property type="entry name" value="DNA-bd_dom_sf"/>
</dbReference>
<gene>
    <name evidence="8" type="ORF">CSSPJE1EN2_LOCUS9009</name>
</gene>
<sequence length="331" mass="36802">MCVYVKEKKKKIQRKREEKKGEKEEDMVGNNRSTTRKVRVICTDPDATDSSSDEEGNFRRSDLMRNSHHRRHVQEINIQAQAASITKVVASAAGNVRSKPPLATAKSLATKISKGGDDRKIHKFRGVRQRPWGKWAAEIRDPSKGVRLWLGTYDTAEEAAHAYDKAARQIRGPHAHTNFPSQEGLEQLELATNPRLVAANSEDARKEDCANFLMCSPSSVLDGCSTSFSELSTGLIANNLAFCDPLTDSENQDLADDEKADLQNLADLSDAFFSDDEFLLDIPECDGGEDLMMEFAESFDFLGEEDKIGDLGFECGNEAFNWFSTPDITIA</sequence>
<feature type="region of interest" description="Disordered" evidence="6">
    <location>
        <begin position="1"/>
        <end position="66"/>
    </location>
</feature>
<evidence type="ECO:0000256" key="6">
    <source>
        <dbReference type="SAM" id="MobiDB-lite"/>
    </source>
</evidence>
<dbReference type="InterPro" id="IPR001471">
    <property type="entry name" value="AP2/ERF_dom"/>
</dbReference>
<evidence type="ECO:0000256" key="5">
    <source>
        <dbReference type="ARBA" id="ARBA00023242"/>
    </source>
</evidence>
<evidence type="ECO:0000313" key="8">
    <source>
        <dbReference type="EMBL" id="CAK9866014.1"/>
    </source>
</evidence>
<dbReference type="PANTHER" id="PTHR31194">
    <property type="entry name" value="SHN SHINE , DNA BINDING / TRANSCRIPTION FACTOR"/>
    <property type="match status" value="1"/>
</dbReference>
<comment type="subcellular location">
    <subcellularLocation>
        <location evidence="1">Nucleus</location>
    </subcellularLocation>
</comment>
<feature type="domain" description="AP2/ERF" evidence="7">
    <location>
        <begin position="123"/>
        <end position="180"/>
    </location>
</feature>
<dbReference type="Gene3D" id="3.30.730.10">
    <property type="entry name" value="AP2/ERF domain"/>
    <property type="match status" value="1"/>
</dbReference>
<name>A0ABP1ATW7_9BRYO</name>
<evidence type="ECO:0000256" key="1">
    <source>
        <dbReference type="ARBA" id="ARBA00004123"/>
    </source>
</evidence>
<dbReference type="EMBL" id="OZ023717">
    <property type="protein sequence ID" value="CAK9866014.1"/>
    <property type="molecule type" value="Genomic_DNA"/>
</dbReference>
<proteinExistence type="predicted"/>
<dbReference type="PRINTS" id="PR00367">
    <property type="entry name" value="ETHRSPELEMNT"/>
</dbReference>
<organism evidence="8 9">
    <name type="scientific">Sphagnum jensenii</name>
    <dbReference type="NCBI Taxonomy" id="128206"/>
    <lineage>
        <taxon>Eukaryota</taxon>
        <taxon>Viridiplantae</taxon>
        <taxon>Streptophyta</taxon>
        <taxon>Embryophyta</taxon>
        <taxon>Bryophyta</taxon>
        <taxon>Sphagnophytina</taxon>
        <taxon>Sphagnopsida</taxon>
        <taxon>Sphagnales</taxon>
        <taxon>Sphagnaceae</taxon>
        <taxon>Sphagnum</taxon>
    </lineage>
</organism>